<organism evidence="2 3">
    <name type="scientific">Vespula vulgaris</name>
    <name type="common">Yellow jacket</name>
    <name type="synonym">Wasp</name>
    <dbReference type="NCBI Taxonomy" id="7454"/>
    <lineage>
        <taxon>Eukaryota</taxon>
        <taxon>Metazoa</taxon>
        <taxon>Ecdysozoa</taxon>
        <taxon>Arthropoda</taxon>
        <taxon>Hexapoda</taxon>
        <taxon>Insecta</taxon>
        <taxon>Pterygota</taxon>
        <taxon>Neoptera</taxon>
        <taxon>Endopterygota</taxon>
        <taxon>Hymenoptera</taxon>
        <taxon>Apocrita</taxon>
        <taxon>Aculeata</taxon>
        <taxon>Vespoidea</taxon>
        <taxon>Vespidae</taxon>
        <taxon>Vespinae</taxon>
        <taxon>Vespula</taxon>
    </lineage>
</organism>
<dbReference type="EMBL" id="JACSEA010000015">
    <property type="protein sequence ID" value="KAF7385192.1"/>
    <property type="molecule type" value="Genomic_DNA"/>
</dbReference>
<comment type="caution">
    <text evidence="2">The sequence shown here is derived from an EMBL/GenBank/DDBJ whole genome shotgun (WGS) entry which is preliminary data.</text>
</comment>
<dbReference type="Proteomes" id="UP000614350">
    <property type="component" value="Unassembled WGS sequence"/>
</dbReference>
<proteinExistence type="predicted"/>
<name>A0A834JC29_VESVU</name>
<evidence type="ECO:0000313" key="2">
    <source>
        <dbReference type="EMBL" id="KAF7385192.1"/>
    </source>
</evidence>
<sequence length="112" mass="12581">MLILDKNRSVGEGGKGRGGEEKVEEEEEVAWIVVVFSWMQNRLGHEDNRSLFCTALNGPLPRIHPYLFKRYTHTHAYTSATAIPSANGRVTRSLRQKFAGSYDLAGERNSTT</sequence>
<evidence type="ECO:0000313" key="3">
    <source>
        <dbReference type="Proteomes" id="UP000614350"/>
    </source>
</evidence>
<gene>
    <name evidence="2" type="ORF">HZH66_012278</name>
</gene>
<keyword evidence="3" id="KW-1185">Reference proteome</keyword>
<evidence type="ECO:0000256" key="1">
    <source>
        <dbReference type="SAM" id="MobiDB-lite"/>
    </source>
</evidence>
<reference evidence="2" key="1">
    <citation type="journal article" date="2020" name="G3 (Bethesda)">
        <title>High-Quality Assemblies for Three Invasive Social Wasps from the &lt;i&gt;Vespula&lt;/i&gt; Genus.</title>
        <authorList>
            <person name="Harrop T.W.R."/>
            <person name="Guhlin J."/>
            <person name="McLaughlin G.M."/>
            <person name="Permina E."/>
            <person name="Stockwell P."/>
            <person name="Gilligan J."/>
            <person name="Le Lec M.F."/>
            <person name="Gruber M.A.M."/>
            <person name="Quinn O."/>
            <person name="Lovegrove M."/>
            <person name="Duncan E.J."/>
            <person name="Remnant E.J."/>
            <person name="Van Eeckhoven J."/>
            <person name="Graham B."/>
            <person name="Knapp R.A."/>
            <person name="Langford K.W."/>
            <person name="Kronenberg Z."/>
            <person name="Press M.O."/>
            <person name="Eacker S.M."/>
            <person name="Wilson-Rankin E.E."/>
            <person name="Purcell J."/>
            <person name="Lester P.J."/>
            <person name="Dearden P.K."/>
        </authorList>
    </citation>
    <scope>NUCLEOTIDE SEQUENCE</scope>
    <source>
        <strain evidence="2">Marl-1</strain>
    </source>
</reference>
<protein>
    <submittedName>
        <fullName evidence="2">Uncharacterized protein</fullName>
    </submittedName>
</protein>
<feature type="compositionally biased region" description="Basic and acidic residues" evidence="1">
    <location>
        <begin position="1"/>
        <end position="21"/>
    </location>
</feature>
<feature type="region of interest" description="Disordered" evidence="1">
    <location>
        <begin position="1"/>
        <end position="24"/>
    </location>
</feature>
<accession>A0A834JC29</accession>
<dbReference type="AlphaFoldDB" id="A0A834JC29"/>